<dbReference type="InterPro" id="IPR000819">
    <property type="entry name" value="Peptidase_M17_C"/>
</dbReference>
<dbReference type="EC" id="3.4.11.1" evidence="3"/>
<proteinExistence type="inferred from homology"/>
<evidence type="ECO:0000259" key="7">
    <source>
        <dbReference type="PROSITE" id="PS00631"/>
    </source>
</evidence>
<evidence type="ECO:0000256" key="2">
    <source>
        <dbReference type="ARBA" id="ARBA00009528"/>
    </source>
</evidence>
<protein>
    <recommendedName>
        <fullName evidence="3">leucyl aminopeptidase</fullName>
        <ecNumber evidence="3">3.4.11.1</ecNumber>
    </recommendedName>
</protein>
<dbReference type="CDD" id="cd00433">
    <property type="entry name" value="Peptidase_M17"/>
    <property type="match status" value="1"/>
</dbReference>
<dbReference type="GO" id="GO:0030145">
    <property type="term" value="F:manganese ion binding"/>
    <property type="evidence" value="ECO:0007669"/>
    <property type="project" value="InterPro"/>
</dbReference>
<dbReference type="GO" id="GO:0070006">
    <property type="term" value="F:metalloaminopeptidase activity"/>
    <property type="evidence" value="ECO:0007669"/>
    <property type="project" value="InterPro"/>
</dbReference>
<dbReference type="SUPFAM" id="SSF53187">
    <property type="entry name" value="Zn-dependent exopeptidases"/>
    <property type="match status" value="1"/>
</dbReference>
<evidence type="ECO:0000313" key="8">
    <source>
        <dbReference type="EMBL" id="CAE0040850.1"/>
    </source>
</evidence>
<evidence type="ECO:0000256" key="4">
    <source>
        <dbReference type="ARBA" id="ARBA00022438"/>
    </source>
</evidence>
<evidence type="ECO:0000256" key="3">
    <source>
        <dbReference type="ARBA" id="ARBA00012565"/>
    </source>
</evidence>
<accession>A0A7S3E9W3</accession>
<keyword evidence="5" id="KW-0645">Protease</keyword>
<dbReference type="GO" id="GO:0005737">
    <property type="term" value="C:cytoplasm"/>
    <property type="evidence" value="ECO:0007669"/>
    <property type="project" value="InterPro"/>
</dbReference>
<dbReference type="Pfam" id="PF00883">
    <property type="entry name" value="Peptidase_M17"/>
    <property type="match status" value="1"/>
</dbReference>
<evidence type="ECO:0000256" key="5">
    <source>
        <dbReference type="ARBA" id="ARBA00022670"/>
    </source>
</evidence>
<keyword evidence="4" id="KW-0031">Aminopeptidase</keyword>
<comment type="similarity">
    <text evidence="2">Belongs to the peptidase M17 family.</text>
</comment>
<dbReference type="EMBL" id="HBHW01011447">
    <property type="protein sequence ID" value="CAE0040850.1"/>
    <property type="molecule type" value="Transcribed_RNA"/>
</dbReference>
<reference evidence="8" key="1">
    <citation type="submission" date="2021-01" db="EMBL/GenBank/DDBJ databases">
        <authorList>
            <person name="Corre E."/>
            <person name="Pelletier E."/>
            <person name="Niang G."/>
            <person name="Scheremetjew M."/>
            <person name="Finn R."/>
            <person name="Kale V."/>
            <person name="Holt S."/>
            <person name="Cochrane G."/>
            <person name="Meng A."/>
            <person name="Brown T."/>
            <person name="Cohen L."/>
        </authorList>
    </citation>
    <scope>NUCLEOTIDE SEQUENCE</scope>
    <source>
        <strain evidence="8">CCMP 769</strain>
    </source>
</reference>
<comment type="catalytic activity">
    <reaction evidence="1">
        <text>Release of an N-terminal amino acid, Xaa-|-Yaa-, in which Xaa is preferably Leu, but may be other amino acids including Pro although not Arg or Lys, and Yaa may be Pro. Amino acid amides and methyl esters are also readily hydrolyzed, but rates on arylamides are exceedingly low.</text>
        <dbReference type="EC" id="3.4.11.1"/>
    </reaction>
</comment>
<dbReference type="PANTHER" id="PTHR11963:SF23">
    <property type="entry name" value="CYTOSOL AMINOPEPTIDASE"/>
    <property type="match status" value="1"/>
</dbReference>
<dbReference type="InterPro" id="IPR011356">
    <property type="entry name" value="Leucine_aapep/pepB"/>
</dbReference>
<name>A0A7S3E9W3_9RHOD</name>
<dbReference type="PRINTS" id="PR00481">
    <property type="entry name" value="LAMNOPPTDASE"/>
</dbReference>
<dbReference type="InterPro" id="IPR023042">
    <property type="entry name" value="Peptidase_M17_leu_NH2_pept"/>
</dbReference>
<dbReference type="PANTHER" id="PTHR11963">
    <property type="entry name" value="LEUCINE AMINOPEPTIDASE-RELATED"/>
    <property type="match status" value="1"/>
</dbReference>
<keyword evidence="6" id="KW-0378">Hydrolase</keyword>
<dbReference type="Gene3D" id="3.40.630.10">
    <property type="entry name" value="Zn peptidases"/>
    <property type="match status" value="1"/>
</dbReference>
<dbReference type="GO" id="GO:0006508">
    <property type="term" value="P:proteolysis"/>
    <property type="evidence" value="ECO:0007669"/>
    <property type="project" value="UniProtKB-KW"/>
</dbReference>
<dbReference type="SUPFAM" id="SSF52949">
    <property type="entry name" value="Macro domain-like"/>
    <property type="match status" value="1"/>
</dbReference>
<gene>
    <name evidence="8" type="ORF">RMAR00112_LOCUS8814</name>
</gene>
<sequence>MGSRSMWGIPEFPDVEQIGAGDLSKLAPDLIVVGAYGKEGSDLDLPDDFKEPLLEIIQGVDLAEKPGSSNQITVKSAEHGKNVTFAAFILGPEKSCDSSSFLKLGTFAAKTASTKKSVNEVCLILPPTTSNLHATAALEGIFLGAYKDNRWRTEKKAPSRCAESVYLSSQVKLDIASIRCVCEGIIFTRQLVNAPPNVLKPAVLAQCMTECADRYGMDIKILEREDCEGLGMGLYLGVAQGATSDPKFIHVKYNPPNKPVKSVALVGKGICFDSGGYNLKTGPDSMINLMKFDMGGAATIFGAARAIAHLKIPDVEVHFITASCENMVSGHAYRPGDVLTASNGKTVEVVNTDAEGRMTLGDALVYADKLGVDYIVDVATLTGSVIVGLGNEYAGLFTPHDEIASLLAKAASDTGESLWRMPFVRAYRKLLDSSIADVKQCHTRPGDCINAAVMLNEFVSEETQWAHCDIAGTSWNFAENCATGYGVRTLVSFIKGLDRSQKQ</sequence>
<evidence type="ECO:0000256" key="6">
    <source>
        <dbReference type="ARBA" id="ARBA00022801"/>
    </source>
</evidence>
<dbReference type="AlphaFoldDB" id="A0A7S3E9W3"/>
<dbReference type="Gene3D" id="3.40.220.10">
    <property type="entry name" value="Leucine Aminopeptidase, subunit E, domain 1"/>
    <property type="match status" value="1"/>
</dbReference>
<dbReference type="HAMAP" id="MF_00181">
    <property type="entry name" value="Cytosol_peptidase_M17"/>
    <property type="match status" value="1"/>
</dbReference>
<dbReference type="NCBIfam" id="NF002076">
    <property type="entry name" value="PRK00913.2-3"/>
    <property type="match status" value="1"/>
</dbReference>
<evidence type="ECO:0000256" key="1">
    <source>
        <dbReference type="ARBA" id="ARBA00000135"/>
    </source>
</evidence>
<dbReference type="InterPro" id="IPR043472">
    <property type="entry name" value="Macro_dom-like"/>
</dbReference>
<organism evidence="8">
    <name type="scientific">Rhodosorus marinus</name>
    <dbReference type="NCBI Taxonomy" id="101924"/>
    <lineage>
        <taxon>Eukaryota</taxon>
        <taxon>Rhodophyta</taxon>
        <taxon>Stylonematophyceae</taxon>
        <taxon>Stylonematales</taxon>
        <taxon>Stylonemataceae</taxon>
        <taxon>Rhodosorus</taxon>
    </lineage>
</organism>
<feature type="domain" description="Cytosol aminopeptidase" evidence="7">
    <location>
        <begin position="351"/>
        <end position="358"/>
    </location>
</feature>
<dbReference type="PROSITE" id="PS00631">
    <property type="entry name" value="CYTOSOL_AP"/>
    <property type="match status" value="1"/>
</dbReference>